<dbReference type="AlphaFoldDB" id="A0A178UVK4"/>
<dbReference type="Proteomes" id="UP000078284">
    <property type="component" value="Chromosome 4"/>
</dbReference>
<dbReference type="EMBL" id="LUHQ01000004">
    <property type="protein sequence ID" value="OAO96741.1"/>
    <property type="molecule type" value="Genomic_DNA"/>
</dbReference>
<evidence type="ECO:0000313" key="1">
    <source>
        <dbReference type="EMBL" id="OAO96741.1"/>
    </source>
</evidence>
<proteinExistence type="predicted"/>
<gene>
    <name evidence="1" type="ordered locus">AXX17_At4g01710</name>
</gene>
<accession>A0A178UVK4</accession>
<comment type="caution">
    <text evidence="1">The sequence shown here is derived from an EMBL/GenBank/DDBJ whole genome shotgun (WGS) entry which is preliminary data.</text>
</comment>
<reference evidence="2" key="1">
    <citation type="journal article" date="2016" name="Proc. Natl. Acad. Sci. U.S.A.">
        <title>Chromosome-level assembly of Arabidopsis thaliana Ler reveals the extent of translocation and inversion polymorphisms.</title>
        <authorList>
            <person name="Zapata L."/>
            <person name="Ding J."/>
            <person name="Willing E.M."/>
            <person name="Hartwig B."/>
            <person name="Bezdan D."/>
            <person name="Jiao W.B."/>
            <person name="Patel V."/>
            <person name="Velikkakam James G."/>
            <person name="Koornneef M."/>
            <person name="Ossowski S."/>
            <person name="Schneeberger K."/>
        </authorList>
    </citation>
    <scope>NUCLEOTIDE SEQUENCE [LARGE SCALE GENOMIC DNA]</scope>
    <source>
        <strain evidence="2">cv. Landsberg erecta</strain>
    </source>
</reference>
<evidence type="ECO:0000313" key="2">
    <source>
        <dbReference type="Proteomes" id="UP000078284"/>
    </source>
</evidence>
<sequence length="63" mass="7457">MYSDLLMDAKIKSYKKKSFMRRRRCRTEEKASEEEDDVGEEVVNKVNDRSKVNNIKELGFVVL</sequence>
<organism evidence="1 2">
    <name type="scientific">Arabidopsis thaliana</name>
    <name type="common">Mouse-ear cress</name>
    <dbReference type="NCBI Taxonomy" id="3702"/>
    <lineage>
        <taxon>Eukaryota</taxon>
        <taxon>Viridiplantae</taxon>
        <taxon>Streptophyta</taxon>
        <taxon>Embryophyta</taxon>
        <taxon>Tracheophyta</taxon>
        <taxon>Spermatophyta</taxon>
        <taxon>Magnoliopsida</taxon>
        <taxon>eudicotyledons</taxon>
        <taxon>Gunneridae</taxon>
        <taxon>Pentapetalae</taxon>
        <taxon>rosids</taxon>
        <taxon>malvids</taxon>
        <taxon>Brassicales</taxon>
        <taxon>Brassicaceae</taxon>
        <taxon>Camelineae</taxon>
        <taxon>Arabidopsis</taxon>
    </lineage>
</organism>
<name>A0A178UVK4_ARATH</name>
<protein>
    <submittedName>
        <fullName evidence="1">Uncharacterized protein</fullName>
    </submittedName>
</protein>